<protein>
    <recommendedName>
        <fullName evidence="3">C-type lectin domain-containing protein</fullName>
    </recommendedName>
</protein>
<name>A0A210QX29_MIZYE</name>
<dbReference type="OrthoDB" id="6163163at2759"/>
<dbReference type="InterPro" id="IPR016186">
    <property type="entry name" value="C-type_lectin-like/link_sf"/>
</dbReference>
<proteinExistence type="predicted"/>
<keyword evidence="2" id="KW-1185">Reference proteome</keyword>
<dbReference type="InterPro" id="IPR016187">
    <property type="entry name" value="CTDL_fold"/>
</dbReference>
<evidence type="ECO:0000313" key="2">
    <source>
        <dbReference type="Proteomes" id="UP000242188"/>
    </source>
</evidence>
<dbReference type="Gene3D" id="3.10.100.10">
    <property type="entry name" value="Mannose-Binding Protein A, subunit A"/>
    <property type="match status" value="1"/>
</dbReference>
<sequence length="136" mass="15597">MEIRNCVSCERYYYYIRNGKSWSEAQKYCQATFRGDLLDYSNIDVSLLYQHVPNATLFWTGYHTGLSDWIANQGCFPANSITGISRKPVTLKTYNAAYCQSQCKEYQYFALKVRHQARPAPKLRDGVLVGKNGTSI</sequence>
<dbReference type="EMBL" id="NEDP02001444">
    <property type="protein sequence ID" value="OWF53281.1"/>
    <property type="molecule type" value="Genomic_DNA"/>
</dbReference>
<dbReference type="SUPFAM" id="SSF56436">
    <property type="entry name" value="C-type lectin-like"/>
    <property type="match status" value="1"/>
</dbReference>
<accession>A0A210QX29</accession>
<comment type="caution">
    <text evidence="1">The sequence shown here is derived from an EMBL/GenBank/DDBJ whole genome shotgun (WGS) entry which is preliminary data.</text>
</comment>
<gene>
    <name evidence="1" type="ORF">KP79_PYT04598</name>
</gene>
<evidence type="ECO:0000313" key="1">
    <source>
        <dbReference type="EMBL" id="OWF53281.1"/>
    </source>
</evidence>
<evidence type="ECO:0008006" key="3">
    <source>
        <dbReference type="Google" id="ProtNLM"/>
    </source>
</evidence>
<dbReference type="AlphaFoldDB" id="A0A210QX29"/>
<organism evidence="1 2">
    <name type="scientific">Mizuhopecten yessoensis</name>
    <name type="common">Japanese scallop</name>
    <name type="synonym">Patinopecten yessoensis</name>
    <dbReference type="NCBI Taxonomy" id="6573"/>
    <lineage>
        <taxon>Eukaryota</taxon>
        <taxon>Metazoa</taxon>
        <taxon>Spiralia</taxon>
        <taxon>Lophotrochozoa</taxon>
        <taxon>Mollusca</taxon>
        <taxon>Bivalvia</taxon>
        <taxon>Autobranchia</taxon>
        <taxon>Pteriomorphia</taxon>
        <taxon>Pectinida</taxon>
        <taxon>Pectinoidea</taxon>
        <taxon>Pectinidae</taxon>
        <taxon>Mizuhopecten</taxon>
    </lineage>
</organism>
<dbReference type="Proteomes" id="UP000242188">
    <property type="component" value="Unassembled WGS sequence"/>
</dbReference>
<dbReference type="CDD" id="cd00037">
    <property type="entry name" value="CLECT"/>
    <property type="match status" value="1"/>
</dbReference>
<reference evidence="1 2" key="1">
    <citation type="journal article" date="2017" name="Nat. Ecol. Evol.">
        <title>Scallop genome provides insights into evolution of bilaterian karyotype and development.</title>
        <authorList>
            <person name="Wang S."/>
            <person name="Zhang J."/>
            <person name="Jiao W."/>
            <person name="Li J."/>
            <person name="Xun X."/>
            <person name="Sun Y."/>
            <person name="Guo X."/>
            <person name="Huan P."/>
            <person name="Dong B."/>
            <person name="Zhang L."/>
            <person name="Hu X."/>
            <person name="Sun X."/>
            <person name="Wang J."/>
            <person name="Zhao C."/>
            <person name="Wang Y."/>
            <person name="Wang D."/>
            <person name="Huang X."/>
            <person name="Wang R."/>
            <person name="Lv J."/>
            <person name="Li Y."/>
            <person name="Zhang Z."/>
            <person name="Liu B."/>
            <person name="Lu W."/>
            <person name="Hui Y."/>
            <person name="Liang J."/>
            <person name="Zhou Z."/>
            <person name="Hou R."/>
            <person name="Li X."/>
            <person name="Liu Y."/>
            <person name="Li H."/>
            <person name="Ning X."/>
            <person name="Lin Y."/>
            <person name="Zhao L."/>
            <person name="Xing Q."/>
            <person name="Dou J."/>
            <person name="Li Y."/>
            <person name="Mao J."/>
            <person name="Guo H."/>
            <person name="Dou H."/>
            <person name="Li T."/>
            <person name="Mu C."/>
            <person name="Jiang W."/>
            <person name="Fu Q."/>
            <person name="Fu X."/>
            <person name="Miao Y."/>
            <person name="Liu J."/>
            <person name="Yu Q."/>
            <person name="Li R."/>
            <person name="Liao H."/>
            <person name="Li X."/>
            <person name="Kong Y."/>
            <person name="Jiang Z."/>
            <person name="Chourrout D."/>
            <person name="Li R."/>
            <person name="Bao Z."/>
        </authorList>
    </citation>
    <scope>NUCLEOTIDE SEQUENCE [LARGE SCALE GENOMIC DNA]</scope>
    <source>
        <strain evidence="1 2">PY_sf001</strain>
    </source>
</reference>